<dbReference type="CDD" id="cd06342">
    <property type="entry name" value="PBP1_ABC_LIVBP-like"/>
    <property type="match status" value="1"/>
</dbReference>
<comment type="similarity">
    <text evidence="1">Belongs to the leucine-binding protein family.</text>
</comment>
<keyword evidence="8" id="KW-1185">Reference proteome</keyword>
<gene>
    <name evidence="7" type="ORF">K1718_12655</name>
</gene>
<keyword evidence="3 5" id="KW-0732">Signal</keyword>
<feature type="signal peptide" evidence="5">
    <location>
        <begin position="1"/>
        <end position="24"/>
    </location>
</feature>
<dbReference type="PRINTS" id="PR00337">
    <property type="entry name" value="LEUILEVALBP"/>
</dbReference>
<evidence type="ECO:0000256" key="2">
    <source>
        <dbReference type="ARBA" id="ARBA00022448"/>
    </source>
</evidence>
<dbReference type="EMBL" id="CP120863">
    <property type="protein sequence ID" value="WFE92172.1"/>
    <property type="molecule type" value="Genomic_DNA"/>
</dbReference>
<evidence type="ECO:0000313" key="8">
    <source>
        <dbReference type="Proteomes" id="UP001209803"/>
    </source>
</evidence>
<evidence type="ECO:0000256" key="3">
    <source>
        <dbReference type="ARBA" id="ARBA00022729"/>
    </source>
</evidence>
<keyword evidence="2" id="KW-0813">Transport</keyword>
<keyword evidence="4" id="KW-0029">Amino-acid transport</keyword>
<reference evidence="7 8" key="1">
    <citation type="submission" date="2023-03" db="EMBL/GenBank/DDBJ databases">
        <title>Roseibium porphyridii sp. nov. and Roseibium rhodosorbium sp. nov. isolated from marine algae, Porphyridium cruentum and Rhodosorus marinus, respectively.</title>
        <authorList>
            <person name="Lee M.W."/>
            <person name="Choi B.J."/>
            <person name="Lee J.K."/>
            <person name="Choi D.G."/>
            <person name="Baek J.H."/>
            <person name="Bayburt H."/>
            <person name="Kim J.M."/>
            <person name="Han D.M."/>
            <person name="Kim K.H."/>
            <person name="Jeon C.O."/>
        </authorList>
    </citation>
    <scope>NUCLEOTIDE SEQUENCE [LARGE SCALE GENOMIC DNA]</scope>
    <source>
        <strain evidence="7 8">KMA01</strain>
    </source>
</reference>
<evidence type="ECO:0000259" key="6">
    <source>
        <dbReference type="Pfam" id="PF13458"/>
    </source>
</evidence>
<dbReference type="Proteomes" id="UP001209803">
    <property type="component" value="Chromosome"/>
</dbReference>
<dbReference type="Gene3D" id="3.40.50.2300">
    <property type="match status" value="2"/>
</dbReference>
<evidence type="ECO:0000313" key="7">
    <source>
        <dbReference type="EMBL" id="WFE92172.1"/>
    </source>
</evidence>
<evidence type="ECO:0000256" key="5">
    <source>
        <dbReference type="SAM" id="SignalP"/>
    </source>
</evidence>
<dbReference type="PANTHER" id="PTHR47151">
    <property type="entry name" value="LEU/ILE/VAL-BINDING ABC TRANSPORTER SUBUNIT"/>
    <property type="match status" value="1"/>
</dbReference>
<dbReference type="InterPro" id="IPR028081">
    <property type="entry name" value="Leu-bd"/>
</dbReference>
<evidence type="ECO:0000256" key="4">
    <source>
        <dbReference type="ARBA" id="ARBA00022970"/>
    </source>
</evidence>
<feature type="domain" description="Leucine-binding protein" evidence="6">
    <location>
        <begin position="27"/>
        <end position="360"/>
    </location>
</feature>
<protein>
    <submittedName>
        <fullName evidence="7">Branched-chain amino acid ABC transporter substrate-binding protein</fullName>
    </submittedName>
</protein>
<dbReference type="InterPro" id="IPR000709">
    <property type="entry name" value="Leu_Ile_Val-bd"/>
</dbReference>
<sequence length="369" mass="38625">MTYQQLVASLGLVACSLISSPAVADMTVAIAGPMDGQFRAFGAQMQAGAAKAVADINAAGGVRGEQLVLEVADDGCNDEQAVAVANQLIGKGAVFVAGHFCFGASIAASAVYADAGIVQISPATTLPRFTEARPSSGIFRLAPRDDTQALVAGQLLASEFASSRIAILHDKTAYGKGLTDAVKAVMNDRGVSESIALGFDAGEDDYRNLVTQLSLENVDVVYLGGYHPEAGLIGLEMARQGLDAQLIGGDALMTEEFWSVAGPSGEGTLLTYPEIPREIEASKDVVADLEEAGLSADRYALTTYAALQAWAQAMEQAADPTFEAVASSLENGAFETVLGTVRFDENGDANVPAYVWYEWQDGAPQLRSR</sequence>
<dbReference type="RefSeq" id="WP_265684650.1">
    <property type="nucleotide sequence ID" value="NZ_CP120863.1"/>
</dbReference>
<proteinExistence type="inferred from homology"/>
<dbReference type="InterPro" id="IPR028082">
    <property type="entry name" value="Peripla_BP_I"/>
</dbReference>
<evidence type="ECO:0000256" key="1">
    <source>
        <dbReference type="ARBA" id="ARBA00010062"/>
    </source>
</evidence>
<feature type="chain" id="PRO_5045111779" evidence="5">
    <location>
        <begin position="25"/>
        <end position="369"/>
    </location>
</feature>
<name>A0ABY8F9J5_9HYPH</name>
<accession>A0ABY8F9J5</accession>
<dbReference type="Pfam" id="PF13458">
    <property type="entry name" value="Peripla_BP_6"/>
    <property type="match status" value="1"/>
</dbReference>
<dbReference type="PANTHER" id="PTHR47151:SF2">
    <property type="entry name" value="AMINO ACID BINDING PROTEIN"/>
    <property type="match status" value="1"/>
</dbReference>
<organism evidence="7 8">
    <name type="scientific">Roseibium porphyridii</name>
    <dbReference type="NCBI Taxonomy" id="2866279"/>
    <lineage>
        <taxon>Bacteria</taxon>
        <taxon>Pseudomonadati</taxon>
        <taxon>Pseudomonadota</taxon>
        <taxon>Alphaproteobacteria</taxon>
        <taxon>Hyphomicrobiales</taxon>
        <taxon>Stappiaceae</taxon>
        <taxon>Roseibium</taxon>
    </lineage>
</organism>
<dbReference type="SUPFAM" id="SSF53822">
    <property type="entry name" value="Periplasmic binding protein-like I"/>
    <property type="match status" value="1"/>
</dbReference>